<protein>
    <submittedName>
        <fullName evidence="1">Uncharacterized protein</fullName>
    </submittedName>
</protein>
<gene>
    <name evidence="1" type="ORF">PAA8504_02881</name>
</gene>
<dbReference type="EMBL" id="ONZF01000007">
    <property type="protein sequence ID" value="SPJ25038.1"/>
    <property type="molecule type" value="Genomic_DNA"/>
</dbReference>
<dbReference type="Proteomes" id="UP000244912">
    <property type="component" value="Unassembled WGS sequence"/>
</dbReference>
<dbReference type="AlphaFoldDB" id="A0A2R8BXZ9"/>
<evidence type="ECO:0000313" key="1">
    <source>
        <dbReference type="EMBL" id="SPJ25038.1"/>
    </source>
</evidence>
<dbReference type="RefSeq" id="WP_181375806.1">
    <property type="nucleotide sequence ID" value="NZ_ONZF01000007.1"/>
</dbReference>
<proteinExistence type="predicted"/>
<accession>A0A2R8BXZ9</accession>
<sequence>MPLTKMIDLIAEVAAKRAAQGREPKENASDAVRNLWLAIWAKARRQQNHPPGAFLP</sequence>
<organism evidence="1 2">
    <name type="scientific">Palleronia abyssalis</name>
    <dbReference type="NCBI Taxonomy" id="1501240"/>
    <lineage>
        <taxon>Bacteria</taxon>
        <taxon>Pseudomonadati</taxon>
        <taxon>Pseudomonadota</taxon>
        <taxon>Alphaproteobacteria</taxon>
        <taxon>Rhodobacterales</taxon>
        <taxon>Roseobacteraceae</taxon>
        <taxon>Palleronia</taxon>
    </lineage>
</organism>
<name>A0A2R8BXZ9_9RHOB</name>
<evidence type="ECO:0000313" key="2">
    <source>
        <dbReference type="Proteomes" id="UP000244912"/>
    </source>
</evidence>
<reference evidence="1 2" key="1">
    <citation type="submission" date="2018-03" db="EMBL/GenBank/DDBJ databases">
        <authorList>
            <person name="Keele B.F."/>
        </authorList>
    </citation>
    <scope>NUCLEOTIDE SEQUENCE [LARGE SCALE GENOMIC DNA]</scope>
    <source>
        <strain evidence="1 2">CECT 8504</strain>
    </source>
</reference>
<keyword evidence="2" id="KW-1185">Reference proteome</keyword>